<gene>
    <name evidence="2" type="ORF">PYH38_001662</name>
</gene>
<dbReference type="CDD" id="cd11334">
    <property type="entry name" value="AmyAc_TreS"/>
    <property type="match status" value="1"/>
</dbReference>
<name>A0ABY8CNK7_9HYPH</name>
<dbReference type="SMART" id="SM00642">
    <property type="entry name" value="Aamy"/>
    <property type="match status" value="1"/>
</dbReference>
<dbReference type="InterPro" id="IPR017853">
    <property type="entry name" value="GH"/>
</dbReference>
<dbReference type="EMBL" id="CP120370">
    <property type="protein sequence ID" value="WEX80253.1"/>
    <property type="molecule type" value="Genomic_DNA"/>
</dbReference>
<evidence type="ECO:0000259" key="1">
    <source>
        <dbReference type="SMART" id="SM00642"/>
    </source>
</evidence>
<dbReference type="RefSeq" id="WP_280730954.1">
    <property type="nucleotide sequence ID" value="NZ_CP120367.1"/>
</dbReference>
<dbReference type="PANTHER" id="PTHR10357:SF219">
    <property type="entry name" value="MALTOSE ALPHA-D-GLUCOSYLTRANSFERASE"/>
    <property type="match status" value="1"/>
</dbReference>
<evidence type="ECO:0000313" key="3">
    <source>
        <dbReference type="Proteomes" id="UP001235547"/>
    </source>
</evidence>
<organism evidence="2 3">
    <name type="scientific">Sinorhizobium numidicum</name>
    <dbReference type="NCBI Taxonomy" id="680248"/>
    <lineage>
        <taxon>Bacteria</taxon>
        <taxon>Pseudomonadati</taxon>
        <taxon>Pseudomonadota</taxon>
        <taxon>Alphaproteobacteria</taxon>
        <taxon>Hyphomicrobiales</taxon>
        <taxon>Rhizobiaceae</taxon>
        <taxon>Sinorhizobium/Ensifer group</taxon>
        <taxon>Sinorhizobium</taxon>
    </lineage>
</organism>
<proteinExistence type="predicted"/>
<keyword evidence="3" id="KW-1185">Reference proteome</keyword>
<dbReference type="PANTHER" id="PTHR10357">
    <property type="entry name" value="ALPHA-AMYLASE FAMILY MEMBER"/>
    <property type="match status" value="1"/>
</dbReference>
<dbReference type="SUPFAM" id="SSF51445">
    <property type="entry name" value="(Trans)glycosidases"/>
    <property type="match status" value="1"/>
</dbReference>
<feature type="domain" description="Glycosyl hydrolase family 13 catalytic" evidence="1">
    <location>
        <begin position="14"/>
        <end position="425"/>
    </location>
</feature>
<accession>A0ABY8CNK7</accession>
<dbReference type="SUPFAM" id="SSF51011">
    <property type="entry name" value="Glycosyl hydrolase domain"/>
    <property type="match status" value="1"/>
</dbReference>
<evidence type="ECO:0000313" key="2">
    <source>
        <dbReference type="EMBL" id="WEX80253.1"/>
    </source>
</evidence>
<reference evidence="2 3" key="1">
    <citation type="submission" date="2023-03" db="EMBL/GenBank/DDBJ databases">
        <authorList>
            <person name="Kaur S."/>
            <person name="Espinosa-Saiz D."/>
            <person name="Velazquez E."/>
            <person name="Menendez E."/>
            <person name="diCenzo G.C."/>
        </authorList>
    </citation>
    <scope>NUCLEOTIDE SEQUENCE [LARGE SCALE GENOMIC DNA]</scope>
    <source>
        <strain evidence="2 3">LMG 27395</strain>
    </source>
</reference>
<sequence>MEEVPWFAGAVIYGIDVKRFADGNGDGIGDFTGLTSRVTYLHDLGINCIWLSPFFKSPFADNGYDISDYYSVDPRVGTLEDFLGFLHAAGEQGIRVIIDLAVNHTSTKHPWFEAAKRDPKCRFRDYYVWSEHPPPVEADNETAFPGEENSVWTYDEIAQAYYFHKFRHFQPDLNTANPAVLQEILAVVDYWLALNVDGFRVDAAPFVIGETGIEHANPRDPHGFLREIRELLNARRPDALLLGEVDLAPDALRDYFGESKLDLLLNFILSGALFGALAQREANVIHEALALLPEPPPRCGWANFLRNLDELNLARLPADIQERIYAEFAPKESMRIYGRGIRRRLAPLLEGDQKRIALALSLLLSAPGVPLLLYGDEIGIGDDLSLPGREAVRVLMQWNEGKNGGFSNAASNELLQRPISTGAFSFKRVNVADQLKDPTSLLNHARQLIFARRRHDIFYKGRLLPLRADHPALFASAYSRGTELLVAVHNLADEAIEASLDLPGRFDSDFACIVGECGVVVCDRQLAVTLGPYGHAWLYTALES</sequence>
<dbReference type="Pfam" id="PF00128">
    <property type="entry name" value="Alpha-amylase"/>
    <property type="match status" value="2"/>
</dbReference>
<dbReference type="Gene3D" id="3.20.20.80">
    <property type="entry name" value="Glycosidases"/>
    <property type="match status" value="1"/>
</dbReference>
<dbReference type="Proteomes" id="UP001235547">
    <property type="component" value="Chromosome 2"/>
</dbReference>
<protein>
    <submittedName>
        <fullName evidence="2">Alpha-amylase family protein</fullName>
    </submittedName>
</protein>
<dbReference type="Gene3D" id="3.90.400.10">
    <property type="entry name" value="Oligo-1,6-glucosidase, Domain 2"/>
    <property type="match status" value="1"/>
</dbReference>
<dbReference type="InterPro" id="IPR045857">
    <property type="entry name" value="O16G_dom_2"/>
</dbReference>
<dbReference type="InterPro" id="IPR006047">
    <property type="entry name" value="GH13_cat_dom"/>
</dbReference>